<dbReference type="SMART" id="SM00091">
    <property type="entry name" value="PAS"/>
    <property type="match status" value="1"/>
</dbReference>
<dbReference type="SMART" id="SM00052">
    <property type="entry name" value="EAL"/>
    <property type="match status" value="1"/>
</dbReference>
<dbReference type="CDD" id="cd01949">
    <property type="entry name" value="GGDEF"/>
    <property type="match status" value="1"/>
</dbReference>
<dbReference type="PROSITE" id="PS50887">
    <property type="entry name" value="GGDEF"/>
    <property type="match status" value="1"/>
</dbReference>
<feature type="domain" description="PAC" evidence="2">
    <location>
        <begin position="185"/>
        <end position="237"/>
    </location>
</feature>
<dbReference type="PROSITE" id="PS50112">
    <property type="entry name" value="PAS"/>
    <property type="match status" value="1"/>
</dbReference>
<name>A0A923HUE1_9BURK</name>
<evidence type="ECO:0000313" key="5">
    <source>
        <dbReference type="EMBL" id="MBC3880271.1"/>
    </source>
</evidence>
<feature type="domain" description="GGDEF" evidence="4">
    <location>
        <begin position="269"/>
        <end position="405"/>
    </location>
</feature>
<dbReference type="CDD" id="cd01948">
    <property type="entry name" value="EAL"/>
    <property type="match status" value="1"/>
</dbReference>
<dbReference type="Proteomes" id="UP000627446">
    <property type="component" value="Unassembled WGS sequence"/>
</dbReference>
<dbReference type="SMART" id="SM00267">
    <property type="entry name" value="GGDEF"/>
    <property type="match status" value="1"/>
</dbReference>
<proteinExistence type="predicted"/>
<dbReference type="InterPro" id="IPR035965">
    <property type="entry name" value="PAS-like_dom_sf"/>
</dbReference>
<evidence type="ECO:0000259" key="4">
    <source>
        <dbReference type="PROSITE" id="PS50887"/>
    </source>
</evidence>
<dbReference type="RefSeq" id="WP_186915204.1">
    <property type="nucleotide sequence ID" value="NZ_JACOFZ010000001.1"/>
</dbReference>
<dbReference type="Gene3D" id="3.30.70.270">
    <property type="match status" value="1"/>
</dbReference>
<dbReference type="Pfam" id="PF13426">
    <property type="entry name" value="PAS_9"/>
    <property type="match status" value="1"/>
</dbReference>
<dbReference type="Pfam" id="PF00990">
    <property type="entry name" value="GGDEF"/>
    <property type="match status" value="1"/>
</dbReference>
<dbReference type="InterPro" id="IPR029787">
    <property type="entry name" value="Nucleotide_cyclase"/>
</dbReference>
<dbReference type="PANTHER" id="PTHR44757:SF2">
    <property type="entry name" value="BIOFILM ARCHITECTURE MAINTENANCE PROTEIN MBAA"/>
    <property type="match status" value="1"/>
</dbReference>
<organism evidence="5 6">
    <name type="scientific">Undibacterium nitidum</name>
    <dbReference type="NCBI Taxonomy" id="2762298"/>
    <lineage>
        <taxon>Bacteria</taxon>
        <taxon>Pseudomonadati</taxon>
        <taxon>Pseudomonadota</taxon>
        <taxon>Betaproteobacteria</taxon>
        <taxon>Burkholderiales</taxon>
        <taxon>Oxalobacteraceae</taxon>
        <taxon>Undibacterium</taxon>
    </lineage>
</organism>
<dbReference type="InterPro" id="IPR001610">
    <property type="entry name" value="PAC"/>
</dbReference>
<dbReference type="NCBIfam" id="TIGR00254">
    <property type="entry name" value="GGDEF"/>
    <property type="match status" value="1"/>
</dbReference>
<dbReference type="InterPro" id="IPR001633">
    <property type="entry name" value="EAL_dom"/>
</dbReference>
<dbReference type="InterPro" id="IPR043128">
    <property type="entry name" value="Rev_trsase/Diguanyl_cyclase"/>
</dbReference>
<dbReference type="InterPro" id="IPR035919">
    <property type="entry name" value="EAL_sf"/>
</dbReference>
<evidence type="ECO:0000313" key="6">
    <source>
        <dbReference type="Proteomes" id="UP000627446"/>
    </source>
</evidence>
<dbReference type="NCBIfam" id="TIGR00229">
    <property type="entry name" value="sensory_box"/>
    <property type="match status" value="1"/>
</dbReference>
<dbReference type="FunFam" id="3.20.20.450:FF:000001">
    <property type="entry name" value="Cyclic di-GMP phosphodiesterase yahA"/>
    <property type="match status" value="1"/>
</dbReference>
<evidence type="ECO:0000259" key="1">
    <source>
        <dbReference type="PROSITE" id="PS50112"/>
    </source>
</evidence>
<dbReference type="InterPro" id="IPR000014">
    <property type="entry name" value="PAS"/>
</dbReference>
<dbReference type="PANTHER" id="PTHR44757">
    <property type="entry name" value="DIGUANYLATE CYCLASE DGCP"/>
    <property type="match status" value="1"/>
</dbReference>
<dbReference type="SMART" id="SM00086">
    <property type="entry name" value="PAC"/>
    <property type="match status" value="1"/>
</dbReference>
<sequence length="673" mass="75318">MNELSSSLADVQVGINLCETILCRDTAYFKNEISKIVAQLFDDLEIVFTRELPAHSEHVAITQVTAEDCYVLSSSTRTINERELDKLNQITALTARLLSVRTKLDSKFKAALKSQLMQSQILDQIHESVITMDLAGFIISWNLGAEKLFGYSASEAIGQNILFLYGDEEPIDFLHHDHFLQQGGREMEVRRRKKNGEVFWASLSLSMLTDEVGSPIGMIGYLSDITQRKCAEEKINHLAYYDVLTDFPNRVLFKKLVEASIQRGQRNDCMVGVFFIDLNRFKPINEALGHAVGDQLLRQVAYRFRAALRENDVIARLGSDEFAVAIVDVKRHFDLGLVAQKLLACLDQTIKIDSHELKLGASIGISLFPQDGVDAEDLLQKADIAMFRAKRLVEKSCGDYAFYDAAMNHSISGRMELESSMRRALEQNEFFLLFQPKVDISSGAVIGAEALIRWAKPNHGIISPIEFIPVAEESNLIIQIDSWVLDAACQQAKIWQAQGIKPFRIAVNVAAKEFTSSLCERVMAALSKHQISAQWIELEITESMLMRNASNVVPIMNELSSMGLSLALDDFGTGFSSLSYLKKFPIDSVKIDRSFIQGVPDDIDDCAISSAIISMAKQMGHKVVAEGVENSEQFEFLRKMGCDEIQGYLFARPLDAEKFFDAQQRGFTLPFAA</sequence>
<dbReference type="InterPro" id="IPR000160">
    <property type="entry name" value="GGDEF_dom"/>
</dbReference>
<feature type="domain" description="PAS" evidence="1">
    <location>
        <begin position="114"/>
        <end position="163"/>
    </location>
</feature>
<dbReference type="AlphaFoldDB" id="A0A923HUE1"/>
<dbReference type="Gene3D" id="3.30.450.20">
    <property type="entry name" value="PAS domain"/>
    <property type="match status" value="1"/>
</dbReference>
<dbReference type="InterPro" id="IPR052155">
    <property type="entry name" value="Biofilm_reg_signaling"/>
</dbReference>
<gene>
    <name evidence="5" type="ORF">H8K36_02700</name>
</gene>
<dbReference type="SUPFAM" id="SSF55785">
    <property type="entry name" value="PYP-like sensor domain (PAS domain)"/>
    <property type="match status" value="1"/>
</dbReference>
<dbReference type="Pfam" id="PF00563">
    <property type="entry name" value="EAL"/>
    <property type="match status" value="1"/>
</dbReference>
<dbReference type="InterPro" id="IPR000700">
    <property type="entry name" value="PAS-assoc_C"/>
</dbReference>
<dbReference type="SUPFAM" id="SSF55073">
    <property type="entry name" value="Nucleotide cyclase"/>
    <property type="match status" value="1"/>
</dbReference>
<protein>
    <submittedName>
        <fullName evidence="5">EAL domain-containing protein</fullName>
    </submittedName>
</protein>
<evidence type="ECO:0000259" key="2">
    <source>
        <dbReference type="PROSITE" id="PS50113"/>
    </source>
</evidence>
<dbReference type="PROSITE" id="PS50113">
    <property type="entry name" value="PAC"/>
    <property type="match status" value="1"/>
</dbReference>
<evidence type="ECO:0000259" key="3">
    <source>
        <dbReference type="PROSITE" id="PS50883"/>
    </source>
</evidence>
<keyword evidence="6" id="KW-1185">Reference proteome</keyword>
<reference evidence="5" key="1">
    <citation type="submission" date="2020-08" db="EMBL/GenBank/DDBJ databases">
        <title>Novel species isolated from subtropical streams in China.</title>
        <authorList>
            <person name="Lu H."/>
        </authorList>
    </citation>
    <scope>NUCLEOTIDE SEQUENCE</scope>
    <source>
        <strain evidence="5">LX22W</strain>
    </source>
</reference>
<dbReference type="SUPFAM" id="SSF141868">
    <property type="entry name" value="EAL domain-like"/>
    <property type="match status" value="1"/>
</dbReference>
<dbReference type="PROSITE" id="PS50883">
    <property type="entry name" value="EAL"/>
    <property type="match status" value="1"/>
</dbReference>
<feature type="domain" description="EAL" evidence="3">
    <location>
        <begin position="414"/>
        <end position="667"/>
    </location>
</feature>
<accession>A0A923HUE1</accession>
<dbReference type="EMBL" id="JACOFZ010000001">
    <property type="protein sequence ID" value="MBC3880271.1"/>
    <property type="molecule type" value="Genomic_DNA"/>
</dbReference>
<dbReference type="Gene3D" id="3.20.20.450">
    <property type="entry name" value="EAL domain"/>
    <property type="match status" value="1"/>
</dbReference>
<comment type="caution">
    <text evidence="5">The sequence shown here is derived from an EMBL/GenBank/DDBJ whole genome shotgun (WGS) entry which is preliminary data.</text>
</comment>
<dbReference type="CDD" id="cd00130">
    <property type="entry name" value="PAS"/>
    <property type="match status" value="1"/>
</dbReference>